<evidence type="ECO:0000256" key="3">
    <source>
        <dbReference type="ARBA" id="ARBA00023277"/>
    </source>
</evidence>
<keyword evidence="2 6" id="KW-0378">Hydrolase</keyword>
<keyword evidence="3" id="KW-0119">Carbohydrate metabolism</keyword>
<dbReference type="PANTHER" id="PTHR42715:SF10">
    <property type="entry name" value="BETA-GLUCOSIDASE"/>
    <property type="match status" value="1"/>
</dbReference>
<protein>
    <submittedName>
        <fullName evidence="6">Glycoside hydrolase family 3 C-terminal domain-containing protein</fullName>
    </submittedName>
</protein>
<dbReference type="InterPro" id="IPR001764">
    <property type="entry name" value="Glyco_hydro_3_N"/>
</dbReference>
<dbReference type="Gene3D" id="3.40.50.1700">
    <property type="entry name" value="Glycoside hydrolase family 3 C-terminal domain"/>
    <property type="match status" value="1"/>
</dbReference>
<evidence type="ECO:0000313" key="7">
    <source>
        <dbReference type="Proteomes" id="UP001321018"/>
    </source>
</evidence>
<dbReference type="InterPro" id="IPR026891">
    <property type="entry name" value="Fn3-like"/>
</dbReference>
<dbReference type="Gene3D" id="3.20.20.300">
    <property type="entry name" value="Glycoside hydrolase, family 3, N-terminal domain"/>
    <property type="match status" value="1"/>
</dbReference>
<dbReference type="GO" id="GO:0005975">
    <property type="term" value="P:carbohydrate metabolic process"/>
    <property type="evidence" value="ECO:0007669"/>
    <property type="project" value="InterPro"/>
</dbReference>
<evidence type="ECO:0000256" key="4">
    <source>
        <dbReference type="SAM" id="MobiDB-lite"/>
    </source>
</evidence>
<dbReference type="InterPro" id="IPR017853">
    <property type="entry name" value="GH"/>
</dbReference>
<name>A0AAP2YWY4_9EURY</name>
<dbReference type="AlphaFoldDB" id="A0AAP2YWY4"/>
<dbReference type="PRINTS" id="PR00133">
    <property type="entry name" value="GLHYDRLASE3"/>
</dbReference>
<feature type="region of interest" description="Disordered" evidence="4">
    <location>
        <begin position="397"/>
        <end position="433"/>
    </location>
</feature>
<dbReference type="InterPro" id="IPR036962">
    <property type="entry name" value="Glyco_hydro_3_N_sf"/>
</dbReference>
<dbReference type="Gene3D" id="2.60.40.10">
    <property type="entry name" value="Immunoglobulins"/>
    <property type="match status" value="1"/>
</dbReference>
<proteinExistence type="inferred from homology"/>
<dbReference type="SUPFAM" id="SSF51445">
    <property type="entry name" value="(Trans)glycosidases"/>
    <property type="match status" value="1"/>
</dbReference>
<accession>A0AAP2YWY4</accession>
<evidence type="ECO:0000259" key="5">
    <source>
        <dbReference type="SMART" id="SM01217"/>
    </source>
</evidence>
<dbReference type="RefSeq" id="WP_338002260.1">
    <property type="nucleotide sequence ID" value="NZ_JAOPKA010000001.1"/>
</dbReference>
<dbReference type="SMART" id="SM01217">
    <property type="entry name" value="Fn3_like"/>
    <property type="match status" value="1"/>
</dbReference>
<gene>
    <name evidence="6" type="ORF">OB960_03335</name>
</gene>
<comment type="caution">
    <text evidence="6">The sequence shown here is derived from an EMBL/GenBank/DDBJ whole genome shotgun (WGS) entry which is preliminary data.</text>
</comment>
<dbReference type="Pfam" id="PF01915">
    <property type="entry name" value="Glyco_hydro_3_C"/>
    <property type="match status" value="1"/>
</dbReference>
<dbReference type="GO" id="GO:0004553">
    <property type="term" value="F:hydrolase activity, hydrolyzing O-glycosyl compounds"/>
    <property type="evidence" value="ECO:0007669"/>
    <property type="project" value="InterPro"/>
</dbReference>
<dbReference type="InterPro" id="IPR002772">
    <property type="entry name" value="Glyco_hydro_3_C"/>
</dbReference>
<sequence length="746" mass="81227">MSTDPDTTDTDIETDASTNDVADIVDEMTLEEKIDFVHGSYDPAELATGYVAGIDRLNLPSLSLVDGPMGIRAVPSTAFPASIALAATWDPDLAREFGEAIGEEARGADQDALLAPGFNVIRVPQCGRAFEYYSEDPYLNSRLAVGTVDGVQSAGVMATAKHYLANNQEADRHHVSAEIDERTLREIYLPAFEAAVTEADVSSVMASYNRINGTYAPQHRRLLTEVLKDEWGFEGFVVSDWWATHDGVAAAEAGLDLDMPGMPVYDWQCHGSTFLDLVSALPDESWFPKKDFAEFVSRPWQPANPNPNVLEDSPFDEPLREAIDDGRLEESILDEKIRRILREMARFGVLNGDQPEGALDTPDHHDLARRIAERGTVLLQNDDALPLDGTERIALVGPNADEPKVGGGGSSEVDPTRATSPLEAIRDRLEPDGSVSFERGLESVGDASMHDSFLPDVHLPGGEDPRIEDAMRAARDTDVAVVVVRDLATEGADRGLELPGAQNELITAVAAVAERTVVVLNTAGMVEMPWREDVDAILESWYPGQEDGNALASVLFGDADPSGRLPVTIGERAEDYPASSVEQYPGVDLEADYSEGVFVGYRHFDEEGIEPVFPFGHGVSYTDFEYGGLSVEIETDGDDNGDTEPGPMATAEITVENTGGRSGRDVVQAYLSVTDSSVPRPPRELAAFEPVELEAGQSTTVSLDLDRRAFAYYDEDEADWIVEDREFDVLVGRSSRDIRARASLER</sequence>
<dbReference type="Pfam" id="PF14310">
    <property type="entry name" value="Fn3-like"/>
    <property type="match status" value="1"/>
</dbReference>
<dbReference type="Pfam" id="PF00933">
    <property type="entry name" value="Glyco_hydro_3"/>
    <property type="match status" value="1"/>
</dbReference>
<dbReference type="InterPro" id="IPR036881">
    <property type="entry name" value="Glyco_hydro_3_C_sf"/>
</dbReference>
<dbReference type="InterPro" id="IPR019800">
    <property type="entry name" value="Glyco_hydro_3_AS"/>
</dbReference>
<dbReference type="FunFam" id="2.60.40.10:FF:000495">
    <property type="entry name" value="Periplasmic beta-glucosidase"/>
    <property type="match status" value="1"/>
</dbReference>
<organism evidence="6 7">
    <name type="scientific">Natronoglomus mannanivorans</name>
    <dbReference type="NCBI Taxonomy" id="2979990"/>
    <lineage>
        <taxon>Archaea</taxon>
        <taxon>Methanobacteriati</taxon>
        <taxon>Methanobacteriota</taxon>
        <taxon>Stenosarchaea group</taxon>
        <taxon>Halobacteria</taxon>
        <taxon>Halobacteriales</taxon>
        <taxon>Natrialbaceae</taxon>
        <taxon>Natronoglomus</taxon>
    </lineage>
</organism>
<evidence type="ECO:0000256" key="1">
    <source>
        <dbReference type="ARBA" id="ARBA00005336"/>
    </source>
</evidence>
<dbReference type="InterPro" id="IPR013783">
    <property type="entry name" value="Ig-like_fold"/>
</dbReference>
<evidence type="ECO:0000256" key="2">
    <source>
        <dbReference type="ARBA" id="ARBA00022801"/>
    </source>
</evidence>
<dbReference type="PANTHER" id="PTHR42715">
    <property type="entry name" value="BETA-GLUCOSIDASE"/>
    <property type="match status" value="1"/>
</dbReference>
<feature type="domain" description="Fibronectin type III-like" evidence="5">
    <location>
        <begin position="665"/>
        <end position="735"/>
    </location>
</feature>
<dbReference type="EMBL" id="JAOPKA010000001">
    <property type="protein sequence ID" value="MCU4740429.1"/>
    <property type="molecule type" value="Genomic_DNA"/>
</dbReference>
<dbReference type="SUPFAM" id="SSF52279">
    <property type="entry name" value="Beta-D-glucan exohydrolase, C-terminal domain"/>
    <property type="match status" value="1"/>
</dbReference>
<comment type="similarity">
    <text evidence="1">Belongs to the glycosyl hydrolase 3 family.</text>
</comment>
<reference evidence="6" key="1">
    <citation type="submission" date="2022-09" db="EMBL/GenBank/DDBJ databases">
        <title>Enrichment on poylsaccharides allowed isolation of novel metabolic and taxonomic groups of Haloarchaea.</title>
        <authorList>
            <person name="Sorokin D.Y."/>
            <person name="Elcheninov A.G."/>
            <person name="Khizhniak T.V."/>
            <person name="Kolganova T.V."/>
            <person name="Kublanov I.V."/>
        </authorList>
    </citation>
    <scope>NUCLEOTIDE SEQUENCE</scope>
    <source>
        <strain evidence="6">AArc-xg1-1</strain>
    </source>
</reference>
<dbReference type="InterPro" id="IPR050288">
    <property type="entry name" value="Cellulose_deg_GH3"/>
</dbReference>
<dbReference type="PROSITE" id="PS00775">
    <property type="entry name" value="GLYCOSYL_HYDROL_F3"/>
    <property type="match status" value="1"/>
</dbReference>
<dbReference type="Proteomes" id="UP001321018">
    <property type="component" value="Unassembled WGS sequence"/>
</dbReference>
<evidence type="ECO:0000313" key="6">
    <source>
        <dbReference type="EMBL" id="MCU4740429.1"/>
    </source>
</evidence>